<dbReference type="InterPro" id="IPR004843">
    <property type="entry name" value="Calcineurin-like_PHP"/>
</dbReference>
<accession>A0A6G0XRX8</accession>
<sequence>MRIAVVGCTHGELNTIYAKIEQINATEEPIQLLLCCGDFESIRNDVDLMCVETPPKYLKYGDFIDYYTGAKVPPVLTIFIGGNHEASNYLQDLYYGGYVAPNIFYLGSAGVVQVNGLRIAGFSGIYDERDYKFGQHEKFPYSKKTRRSIYHTREFQAFQLGHLKEHIDIVMSHDWPRGITTFGDATHVYRSIPTLEAQVVAGTFGSVAGERVLHTLQPAHWFAGHMHVKFAADVAHDTGKTTKFLALDKCPHRDFMDVVDIPAPQESNTVKLQMDLEWLAVLRATHHLSSAQRIRPPLPETPLPISPADMSWIESRLPSGQQTDWITSFQFLPSASIGNPQTDELLALLDLPHVVTVPFQSK</sequence>
<evidence type="ECO:0000313" key="15">
    <source>
        <dbReference type="Proteomes" id="UP000481153"/>
    </source>
</evidence>
<keyword evidence="11" id="KW-0464">Manganese</keyword>
<evidence type="ECO:0000256" key="2">
    <source>
        <dbReference type="ARBA" id="ARBA00001947"/>
    </source>
</evidence>
<evidence type="ECO:0000256" key="3">
    <source>
        <dbReference type="ARBA" id="ARBA00001954"/>
    </source>
</evidence>
<comment type="subcellular location">
    <subcellularLocation>
        <location evidence="4">Nucleus</location>
    </subcellularLocation>
</comment>
<keyword evidence="8" id="KW-0378">Hydrolase</keyword>
<keyword evidence="15" id="KW-1185">Reference proteome</keyword>
<dbReference type="InterPro" id="IPR041816">
    <property type="entry name" value="Dbr1_N"/>
</dbReference>
<evidence type="ECO:0000256" key="7">
    <source>
        <dbReference type="ARBA" id="ARBA00022723"/>
    </source>
</evidence>
<evidence type="ECO:0000256" key="4">
    <source>
        <dbReference type="ARBA" id="ARBA00004123"/>
    </source>
</evidence>
<keyword evidence="12" id="KW-0539">Nucleus</keyword>
<dbReference type="GO" id="GO:0005634">
    <property type="term" value="C:nucleus"/>
    <property type="evidence" value="ECO:0007669"/>
    <property type="project" value="UniProtKB-SubCell"/>
</dbReference>
<evidence type="ECO:0000256" key="6">
    <source>
        <dbReference type="ARBA" id="ARBA00022664"/>
    </source>
</evidence>
<dbReference type="Pfam" id="PF00149">
    <property type="entry name" value="Metallophos"/>
    <property type="match status" value="1"/>
</dbReference>
<organism evidence="14 15">
    <name type="scientific">Aphanomyces euteiches</name>
    <dbReference type="NCBI Taxonomy" id="100861"/>
    <lineage>
        <taxon>Eukaryota</taxon>
        <taxon>Sar</taxon>
        <taxon>Stramenopiles</taxon>
        <taxon>Oomycota</taxon>
        <taxon>Saprolegniomycetes</taxon>
        <taxon>Saprolegniales</taxon>
        <taxon>Verrucalvaceae</taxon>
        <taxon>Aphanomyces</taxon>
    </lineage>
</organism>
<comment type="similarity">
    <text evidence="5">Belongs to the lariat debranching enzyme family.</text>
</comment>
<evidence type="ECO:0000256" key="1">
    <source>
        <dbReference type="ARBA" id="ARBA00001936"/>
    </source>
</evidence>
<dbReference type="Proteomes" id="UP000481153">
    <property type="component" value="Unassembled WGS sequence"/>
</dbReference>
<name>A0A6G0XRX8_9STRA</name>
<dbReference type="AlphaFoldDB" id="A0A6G0XRX8"/>
<dbReference type="PANTHER" id="PTHR12849:SF0">
    <property type="entry name" value="LARIAT DEBRANCHING ENZYME"/>
    <property type="match status" value="1"/>
</dbReference>
<evidence type="ECO:0000256" key="9">
    <source>
        <dbReference type="ARBA" id="ARBA00022833"/>
    </source>
</evidence>
<gene>
    <name evidence="14" type="ORF">Ae201684_002167</name>
</gene>
<keyword evidence="9" id="KW-0862">Zinc</keyword>
<dbReference type="GO" id="GO:0008419">
    <property type="term" value="F:RNA lariat debranching enzyme activity"/>
    <property type="evidence" value="ECO:0007669"/>
    <property type="project" value="TreeGrafter"/>
</dbReference>
<comment type="caution">
    <text evidence="14">The sequence shown here is derived from an EMBL/GenBank/DDBJ whole genome shotgun (WGS) entry which is preliminary data.</text>
</comment>
<comment type="cofactor">
    <cofactor evidence="1">
        <name>Mn(2+)</name>
        <dbReference type="ChEBI" id="CHEBI:29035"/>
    </cofactor>
</comment>
<evidence type="ECO:0000256" key="12">
    <source>
        <dbReference type="ARBA" id="ARBA00023242"/>
    </source>
</evidence>
<dbReference type="Gene3D" id="3.60.21.10">
    <property type="match status" value="1"/>
</dbReference>
<dbReference type="GO" id="GO:0046872">
    <property type="term" value="F:metal ion binding"/>
    <property type="evidence" value="ECO:0007669"/>
    <property type="project" value="UniProtKB-KW"/>
</dbReference>
<dbReference type="InterPro" id="IPR029052">
    <property type="entry name" value="Metallo-depent_PP-like"/>
</dbReference>
<dbReference type="CDD" id="cd00844">
    <property type="entry name" value="MPP_Dbr1_N"/>
    <property type="match status" value="1"/>
</dbReference>
<evidence type="ECO:0000259" key="13">
    <source>
        <dbReference type="SMART" id="SM01124"/>
    </source>
</evidence>
<dbReference type="VEuPathDB" id="FungiDB:AeMF1_009966"/>
<evidence type="ECO:0000256" key="5">
    <source>
        <dbReference type="ARBA" id="ARBA00006045"/>
    </source>
</evidence>
<keyword evidence="10" id="KW-0408">Iron</keyword>
<dbReference type="InterPro" id="IPR007708">
    <property type="entry name" value="DBR1_C"/>
</dbReference>
<dbReference type="EMBL" id="VJMJ01000022">
    <property type="protein sequence ID" value="KAF0743110.1"/>
    <property type="molecule type" value="Genomic_DNA"/>
</dbReference>
<proteinExistence type="inferred from homology"/>
<keyword evidence="6" id="KW-0507">mRNA processing</keyword>
<feature type="domain" description="Lariat debranching enzyme C-terminal" evidence="13">
    <location>
        <begin position="234"/>
        <end position="355"/>
    </location>
</feature>
<evidence type="ECO:0000256" key="10">
    <source>
        <dbReference type="ARBA" id="ARBA00023004"/>
    </source>
</evidence>
<evidence type="ECO:0000256" key="8">
    <source>
        <dbReference type="ARBA" id="ARBA00022801"/>
    </source>
</evidence>
<dbReference type="SUPFAM" id="SSF56300">
    <property type="entry name" value="Metallo-dependent phosphatases"/>
    <property type="match status" value="1"/>
</dbReference>
<reference evidence="14 15" key="1">
    <citation type="submission" date="2019-07" db="EMBL/GenBank/DDBJ databases">
        <title>Genomics analysis of Aphanomyces spp. identifies a new class of oomycete effector associated with host adaptation.</title>
        <authorList>
            <person name="Gaulin E."/>
        </authorList>
    </citation>
    <scope>NUCLEOTIDE SEQUENCE [LARGE SCALE GENOMIC DNA]</scope>
    <source>
        <strain evidence="14 15">ATCC 201684</strain>
    </source>
</reference>
<comment type="cofactor">
    <cofactor evidence="2">
        <name>Zn(2+)</name>
        <dbReference type="ChEBI" id="CHEBI:29105"/>
    </cofactor>
</comment>
<evidence type="ECO:0000313" key="14">
    <source>
        <dbReference type="EMBL" id="KAF0743110.1"/>
    </source>
</evidence>
<dbReference type="SMART" id="SM01124">
    <property type="entry name" value="DBR1"/>
    <property type="match status" value="1"/>
</dbReference>
<dbReference type="GO" id="GO:0000398">
    <property type="term" value="P:mRNA splicing, via spliceosome"/>
    <property type="evidence" value="ECO:0007669"/>
    <property type="project" value="TreeGrafter"/>
</dbReference>
<protein>
    <recommendedName>
        <fullName evidence="13">Lariat debranching enzyme C-terminal domain-containing protein</fullName>
    </recommendedName>
</protein>
<comment type="cofactor">
    <cofactor evidence="3">
        <name>Fe(2+)</name>
        <dbReference type="ChEBI" id="CHEBI:29033"/>
    </cofactor>
</comment>
<keyword evidence="7" id="KW-0479">Metal-binding</keyword>
<dbReference type="Pfam" id="PF05011">
    <property type="entry name" value="DBR1"/>
    <property type="match status" value="1"/>
</dbReference>
<evidence type="ECO:0000256" key="11">
    <source>
        <dbReference type="ARBA" id="ARBA00023211"/>
    </source>
</evidence>
<dbReference type="PANTHER" id="PTHR12849">
    <property type="entry name" value="RNA LARIAT DEBRANCHING ENZYME"/>
    <property type="match status" value="1"/>
</dbReference>